<evidence type="ECO:0000313" key="1">
    <source>
        <dbReference type="EMBL" id="JAE30489.1"/>
    </source>
</evidence>
<organism evidence="1">
    <name type="scientific">Arundo donax</name>
    <name type="common">Giant reed</name>
    <name type="synonym">Donax arundinaceus</name>
    <dbReference type="NCBI Taxonomy" id="35708"/>
    <lineage>
        <taxon>Eukaryota</taxon>
        <taxon>Viridiplantae</taxon>
        <taxon>Streptophyta</taxon>
        <taxon>Embryophyta</taxon>
        <taxon>Tracheophyta</taxon>
        <taxon>Spermatophyta</taxon>
        <taxon>Magnoliopsida</taxon>
        <taxon>Liliopsida</taxon>
        <taxon>Poales</taxon>
        <taxon>Poaceae</taxon>
        <taxon>PACMAD clade</taxon>
        <taxon>Arundinoideae</taxon>
        <taxon>Arundineae</taxon>
        <taxon>Arundo</taxon>
    </lineage>
</organism>
<reference evidence="1" key="1">
    <citation type="submission" date="2014-09" db="EMBL/GenBank/DDBJ databases">
        <authorList>
            <person name="Magalhaes I.L.F."/>
            <person name="Oliveira U."/>
            <person name="Santos F.R."/>
            <person name="Vidigal T.H.D.A."/>
            <person name="Brescovit A.D."/>
            <person name="Santos A.J."/>
        </authorList>
    </citation>
    <scope>NUCLEOTIDE SEQUENCE</scope>
    <source>
        <tissue evidence="1">Shoot tissue taken approximately 20 cm above the soil surface</tissue>
    </source>
</reference>
<protein>
    <submittedName>
        <fullName evidence="1">Uncharacterized protein</fullName>
    </submittedName>
</protein>
<sequence length="25" mass="2848">MGAVLCPRKCKVYSIFKIQLSDAYN</sequence>
<dbReference type="EMBL" id="GBRH01167407">
    <property type="protein sequence ID" value="JAE30489.1"/>
    <property type="molecule type" value="Transcribed_RNA"/>
</dbReference>
<dbReference type="AlphaFoldDB" id="A0A0A9H3X2"/>
<proteinExistence type="predicted"/>
<accession>A0A0A9H3X2</accession>
<reference evidence="1" key="2">
    <citation type="journal article" date="2015" name="Data Brief">
        <title>Shoot transcriptome of the giant reed, Arundo donax.</title>
        <authorList>
            <person name="Barrero R.A."/>
            <person name="Guerrero F.D."/>
            <person name="Moolhuijzen P."/>
            <person name="Goolsby J.A."/>
            <person name="Tidwell J."/>
            <person name="Bellgard S.E."/>
            <person name="Bellgard M.I."/>
        </authorList>
    </citation>
    <scope>NUCLEOTIDE SEQUENCE</scope>
    <source>
        <tissue evidence="1">Shoot tissue taken approximately 20 cm above the soil surface</tissue>
    </source>
</reference>
<name>A0A0A9H3X2_ARUDO</name>